<dbReference type="AlphaFoldDB" id="A0A918JG90"/>
<reference evidence="8" key="2">
    <citation type="submission" date="2020-09" db="EMBL/GenBank/DDBJ databases">
        <authorList>
            <person name="Sun Q."/>
            <person name="Kim S."/>
        </authorList>
    </citation>
    <scope>NUCLEOTIDE SEQUENCE</scope>
    <source>
        <strain evidence="8">KCTC 23732</strain>
    </source>
</reference>
<dbReference type="PANTHER" id="PTHR41335">
    <property type="entry name" value="MEMBRANE PROTEIN-RELATED"/>
    <property type="match status" value="1"/>
</dbReference>
<gene>
    <name evidence="8" type="ORF">GCM10011450_02040</name>
</gene>
<proteinExistence type="predicted"/>
<feature type="region of interest" description="Disordered" evidence="5">
    <location>
        <begin position="86"/>
        <end position="113"/>
    </location>
</feature>
<evidence type="ECO:0000313" key="9">
    <source>
        <dbReference type="Proteomes" id="UP000608345"/>
    </source>
</evidence>
<evidence type="ECO:0000256" key="1">
    <source>
        <dbReference type="ARBA" id="ARBA00022475"/>
    </source>
</evidence>
<evidence type="ECO:0000256" key="2">
    <source>
        <dbReference type="ARBA" id="ARBA00022692"/>
    </source>
</evidence>
<dbReference type="PANTHER" id="PTHR41335:SF1">
    <property type="entry name" value="MEMBRANE PROTEIN"/>
    <property type="match status" value="1"/>
</dbReference>
<feature type="domain" description="Lipopolysaccharide assembly protein A" evidence="7">
    <location>
        <begin position="22"/>
        <end position="86"/>
    </location>
</feature>
<dbReference type="Pfam" id="PF06305">
    <property type="entry name" value="LapA_dom"/>
    <property type="match status" value="1"/>
</dbReference>
<dbReference type="RefSeq" id="WP_189383576.1">
    <property type="nucleotide sequence ID" value="NZ_BAABFY010000002.1"/>
</dbReference>
<dbReference type="EMBL" id="BMYS01000001">
    <property type="protein sequence ID" value="GGW76095.1"/>
    <property type="molecule type" value="Genomic_DNA"/>
</dbReference>
<protein>
    <recommendedName>
        <fullName evidence="7">Lipopolysaccharide assembly protein A domain-containing protein</fullName>
    </recommendedName>
</protein>
<reference evidence="8" key="1">
    <citation type="journal article" date="2014" name="Int. J. Syst. Evol. Microbiol.">
        <title>Complete genome sequence of Corynebacterium casei LMG S-19264T (=DSM 44701T), isolated from a smear-ripened cheese.</title>
        <authorList>
            <consortium name="US DOE Joint Genome Institute (JGI-PGF)"/>
            <person name="Walter F."/>
            <person name="Albersmeier A."/>
            <person name="Kalinowski J."/>
            <person name="Ruckert C."/>
        </authorList>
    </citation>
    <scope>NUCLEOTIDE SEQUENCE</scope>
    <source>
        <strain evidence="8">KCTC 23732</strain>
    </source>
</reference>
<dbReference type="GO" id="GO:0005886">
    <property type="term" value="C:plasma membrane"/>
    <property type="evidence" value="ECO:0007669"/>
    <property type="project" value="InterPro"/>
</dbReference>
<accession>A0A918JG90</accession>
<evidence type="ECO:0000256" key="6">
    <source>
        <dbReference type="SAM" id="Phobius"/>
    </source>
</evidence>
<evidence type="ECO:0000259" key="7">
    <source>
        <dbReference type="Pfam" id="PF06305"/>
    </source>
</evidence>
<evidence type="ECO:0000313" key="8">
    <source>
        <dbReference type="EMBL" id="GGW76095.1"/>
    </source>
</evidence>
<evidence type="ECO:0000256" key="3">
    <source>
        <dbReference type="ARBA" id="ARBA00022989"/>
    </source>
</evidence>
<keyword evidence="3 6" id="KW-1133">Transmembrane helix</keyword>
<dbReference type="InterPro" id="IPR010445">
    <property type="entry name" value="LapA_dom"/>
</dbReference>
<sequence length="113" mass="12627">MHYVIWALRLIIFLLVLLFALKNTEPVSVRFFSDVAVNNIPLIVVLLVTFFLGALFAYLLAILVRIKKNRQVSQLKSEIARLKKDVNSAKDSKYSAAASLSDKTSDSTAITKV</sequence>
<evidence type="ECO:0000256" key="5">
    <source>
        <dbReference type="SAM" id="MobiDB-lite"/>
    </source>
</evidence>
<keyword evidence="9" id="KW-1185">Reference proteome</keyword>
<comment type="caution">
    <text evidence="8">The sequence shown here is derived from an EMBL/GenBank/DDBJ whole genome shotgun (WGS) entry which is preliminary data.</text>
</comment>
<dbReference type="Proteomes" id="UP000608345">
    <property type="component" value="Unassembled WGS sequence"/>
</dbReference>
<name>A0A918JG90_9BURK</name>
<keyword evidence="2 6" id="KW-0812">Transmembrane</keyword>
<feature type="transmembrane region" description="Helical" evidence="6">
    <location>
        <begin position="42"/>
        <end position="64"/>
    </location>
</feature>
<organism evidence="8 9">
    <name type="scientific">Advenella faeciporci</name>
    <dbReference type="NCBI Taxonomy" id="797535"/>
    <lineage>
        <taxon>Bacteria</taxon>
        <taxon>Pseudomonadati</taxon>
        <taxon>Pseudomonadota</taxon>
        <taxon>Betaproteobacteria</taxon>
        <taxon>Burkholderiales</taxon>
        <taxon>Alcaligenaceae</taxon>
    </lineage>
</organism>
<keyword evidence="1" id="KW-1003">Cell membrane</keyword>
<evidence type="ECO:0000256" key="4">
    <source>
        <dbReference type="ARBA" id="ARBA00023136"/>
    </source>
</evidence>
<keyword evidence="4 6" id="KW-0472">Membrane</keyword>